<evidence type="ECO:0000313" key="1">
    <source>
        <dbReference type="EMBL" id="OUP69241.1"/>
    </source>
</evidence>
<protein>
    <recommendedName>
        <fullName evidence="3">Ribbon-helix-helix protein CopG domain-containing protein</fullName>
    </recommendedName>
</protein>
<sequence length="135" mass="15879">MLQKRIKSGIAITERHLKMMDEHLSQAGVDSRNDFVERAVEFYVGYLHTEQDVGYLGETLSKELDRRLSQFTKTFSTNQYKTSVQLAVLCHLLAGEFQYDQKQLEDLVQQCREEVKRLDSVPNFGRIHQEKNIWR</sequence>
<proteinExistence type="predicted"/>
<dbReference type="Proteomes" id="UP000196386">
    <property type="component" value="Unassembled WGS sequence"/>
</dbReference>
<comment type="caution">
    <text evidence="1">The sequence shown here is derived from an EMBL/GenBank/DDBJ whole genome shotgun (WGS) entry which is preliminary data.</text>
</comment>
<dbReference type="EMBL" id="NFKP01000011">
    <property type="protein sequence ID" value="OUP69241.1"/>
    <property type="molecule type" value="Genomic_DNA"/>
</dbReference>
<organism evidence="1 2">
    <name type="scientific">Anaerotruncus colihominis</name>
    <dbReference type="NCBI Taxonomy" id="169435"/>
    <lineage>
        <taxon>Bacteria</taxon>
        <taxon>Bacillati</taxon>
        <taxon>Bacillota</taxon>
        <taxon>Clostridia</taxon>
        <taxon>Eubacteriales</taxon>
        <taxon>Oscillospiraceae</taxon>
        <taxon>Anaerotruncus</taxon>
    </lineage>
</organism>
<name>A0A1Y4MQ63_9FIRM</name>
<evidence type="ECO:0000313" key="2">
    <source>
        <dbReference type="Proteomes" id="UP000196386"/>
    </source>
</evidence>
<evidence type="ECO:0008006" key="3">
    <source>
        <dbReference type="Google" id="ProtNLM"/>
    </source>
</evidence>
<accession>A0A1Y4MQ63</accession>
<reference evidence="2" key="1">
    <citation type="submission" date="2017-04" db="EMBL/GenBank/DDBJ databases">
        <title>Function of individual gut microbiota members based on whole genome sequencing of pure cultures obtained from chicken caecum.</title>
        <authorList>
            <person name="Medvecky M."/>
            <person name="Cejkova D."/>
            <person name="Polansky O."/>
            <person name="Karasova D."/>
            <person name="Kubasova T."/>
            <person name="Cizek A."/>
            <person name="Rychlik I."/>
        </authorList>
    </citation>
    <scope>NUCLEOTIDE SEQUENCE [LARGE SCALE GENOMIC DNA]</scope>
    <source>
        <strain evidence="2">An175</strain>
    </source>
</reference>
<gene>
    <name evidence="1" type="ORF">B5F11_10245</name>
</gene>
<dbReference type="AlphaFoldDB" id="A0A1Y4MQ63"/>
<dbReference type="RefSeq" id="WP_087301372.1">
    <property type="nucleotide sequence ID" value="NZ_NFKP01000011.1"/>
</dbReference>